<evidence type="ECO:0000256" key="7">
    <source>
        <dbReference type="ARBA" id="ARBA00023136"/>
    </source>
</evidence>
<proteinExistence type="inferred from homology"/>
<evidence type="ECO:0000313" key="13">
    <source>
        <dbReference type="Proteomes" id="UP000242188"/>
    </source>
</evidence>
<evidence type="ECO:0000256" key="8">
    <source>
        <dbReference type="ARBA" id="ARBA00023180"/>
    </source>
</evidence>
<comment type="similarity">
    <text evidence="2 9">Belongs to the nicastrin family.</text>
</comment>
<dbReference type="FunFam" id="3.40.630.10:FF:000021">
    <property type="entry name" value="Nicalin"/>
    <property type="match status" value="1"/>
</dbReference>
<dbReference type="Gene3D" id="3.40.630.10">
    <property type="entry name" value="Zn peptidases"/>
    <property type="match status" value="1"/>
</dbReference>
<keyword evidence="3 10" id="KW-0812">Transmembrane</keyword>
<evidence type="ECO:0000256" key="1">
    <source>
        <dbReference type="ARBA" id="ARBA00004389"/>
    </source>
</evidence>
<protein>
    <recommendedName>
        <fullName evidence="9">Nicalin</fullName>
    </recommendedName>
</protein>
<evidence type="ECO:0000256" key="3">
    <source>
        <dbReference type="ARBA" id="ARBA00022692"/>
    </source>
</evidence>
<evidence type="ECO:0000256" key="10">
    <source>
        <dbReference type="SAM" id="Phobius"/>
    </source>
</evidence>
<organism evidence="12 13">
    <name type="scientific">Mizuhopecten yessoensis</name>
    <name type="common">Japanese scallop</name>
    <name type="synonym">Patinopecten yessoensis</name>
    <dbReference type="NCBI Taxonomy" id="6573"/>
    <lineage>
        <taxon>Eukaryota</taxon>
        <taxon>Metazoa</taxon>
        <taxon>Spiralia</taxon>
        <taxon>Lophotrochozoa</taxon>
        <taxon>Mollusca</taxon>
        <taxon>Bivalvia</taxon>
        <taxon>Autobranchia</taxon>
        <taxon>Pteriomorphia</taxon>
        <taxon>Pectinida</taxon>
        <taxon>Pectinoidea</taxon>
        <taxon>Pectinidae</taxon>
        <taxon>Mizuhopecten</taxon>
    </lineage>
</organism>
<dbReference type="Pfam" id="PF04389">
    <property type="entry name" value="Peptidase_M28"/>
    <property type="match status" value="1"/>
</dbReference>
<dbReference type="InterPro" id="IPR018247">
    <property type="entry name" value="EF_Hand_1_Ca_BS"/>
</dbReference>
<dbReference type="GO" id="GO:0009966">
    <property type="term" value="P:regulation of signal transduction"/>
    <property type="evidence" value="ECO:0007669"/>
    <property type="project" value="InterPro"/>
</dbReference>
<reference evidence="12 13" key="1">
    <citation type="journal article" date="2017" name="Nat. Ecol. Evol.">
        <title>Scallop genome provides insights into evolution of bilaterian karyotype and development.</title>
        <authorList>
            <person name="Wang S."/>
            <person name="Zhang J."/>
            <person name="Jiao W."/>
            <person name="Li J."/>
            <person name="Xun X."/>
            <person name="Sun Y."/>
            <person name="Guo X."/>
            <person name="Huan P."/>
            <person name="Dong B."/>
            <person name="Zhang L."/>
            <person name="Hu X."/>
            <person name="Sun X."/>
            <person name="Wang J."/>
            <person name="Zhao C."/>
            <person name="Wang Y."/>
            <person name="Wang D."/>
            <person name="Huang X."/>
            <person name="Wang R."/>
            <person name="Lv J."/>
            <person name="Li Y."/>
            <person name="Zhang Z."/>
            <person name="Liu B."/>
            <person name="Lu W."/>
            <person name="Hui Y."/>
            <person name="Liang J."/>
            <person name="Zhou Z."/>
            <person name="Hou R."/>
            <person name="Li X."/>
            <person name="Liu Y."/>
            <person name="Li H."/>
            <person name="Ning X."/>
            <person name="Lin Y."/>
            <person name="Zhao L."/>
            <person name="Xing Q."/>
            <person name="Dou J."/>
            <person name="Li Y."/>
            <person name="Mao J."/>
            <person name="Guo H."/>
            <person name="Dou H."/>
            <person name="Li T."/>
            <person name="Mu C."/>
            <person name="Jiang W."/>
            <person name="Fu Q."/>
            <person name="Fu X."/>
            <person name="Miao Y."/>
            <person name="Liu J."/>
            <person name="Yu Q."/>
            <person name="Li R."/>
            <person name="Liao H."/>
            <person name="Li X."/>
            <person name="Kong Y."/>
            <person name="Jiang Z."/>
            <person name="Chourrout D."/>
            <person name="Li R."/>
            <person name="Bao Z."/>
        </authorList>
    </citation>
    <scope>NUCLEOTIDE SEQUENCE [LARGE SCALE GENOMIC DNA]</scope>
    <source>
        <strain evidence="12 13">PY_sf001</strain>
    </source>
</reference>
<keyword evidence="4" id="KW-0732">Signal</keyword>
<evidence type="ECO:0000256" key="9">
    <source>
        <dbReference type="PIRNR" id="PIRNR011018"/>
    </source>
</evidence>
<feature type="transmembrane region" description="Helical" evidence="10">
    <location>
        <begin position="520"/>
        <end position="547"/>
    </location>
</feature>
<dbReference type="CDD" id="cd03882">
    <property type="entry name" value="M28_nicalin_like"/>
    <property type="match status" value="1"/>
</dbReference>
<dbReference type="PANTHER" id="PTHR31826">
    <property type="entry name" value="NICALIN"/>
    <property type="match status" value="1"/>
</dbReference>
<keyword evidence="6 10" id="KW-1133">Transmembrane helix</keyword>
<keyword evidence="7 10" id="KW-0472">Membrane</keyword>
<evidence type="ECO:0000256" key="5">
    <source>
        <dbReference type="ARBA" id="ARBA00022824"/>
    </source>
</evidence>
<dbReference type="STRING" id="6573.A0A210QKS9"/>
<keyword evidence="5" id="KW-0256">Endoplasmic reticulum</keyword>
<dbReference type="PIRSF" id="PIRSF011018">
    <property type="entry name" value="Nicalin"/>
    <property type="match status" value="1"/>
</dbReference>
<dbReference type="PROSITE" id="PS00018">
    <property type="entry name" value="EF_HAND_1"/>
    <property type="match status" value="1"/>
</dbReference>
<name>A0A210QKS9_MIZYE</name>
<dbReference type="OrthoDB" id="5913609at2759"/>
<evidence type="ECO:0000256" key="2">
    <source>
        <dbReference type="ARBA" id="ARBA00007717"/>
    </source>
</evidence>
<evidence type="ECO:0000313" key="12">
    <source>
        <dbReference type="EMBL" id="OWF49349.1"/>
    </source>
</evidence>
<dbReference type="InterPro" id="IPR007484">
    <property type="entry name" value="Peptidase_M28"/>
</dbReference>
<sequence>MVLDTMGEVFEMFKNSFPLSFLFFIPIFIIISPVSPVNAAHEFAAYRMQQYDIHGQHYGCKSALVNMEARPIDAKMITRRCIIVRLQEISISRYRNLIQENAGALMILLPQNLTSINEQEKKNLEVLEREILSEETSIPVYFSPETDDLLQIHSDLQSGSSGDQATTAVDALLGAATANGFQIVVNGAQSKSLPDFQITNLQGHLSGFGIEEQLPAIVIVAHYDSFGVAPSLAQGADSNGSGVIALLELSRLFAKLFTNSRTHAKYNLIFLLSGGGKFNYQGTKRWIEDNIDSPDSNLLTDVSYVLCLDSLGDSDQLFLHVSKPPKEGTPGHTFLKNLEEVIKTFFPATSFKMVHKKINLADDMLSWEHERFSVKRLPAFTVSHVESHRSSEKTTILDTRDTVDIHKLSQNIRVVAESLARHLYNLTSQPNLRLFTEALDVQESLVSAWLDQLTAQPRAMQLLAKDSSLLNTLEETMNRYLKDVRRTTMKADKRDPEFMFYDGATYQMSAYNVKPAIFDLFLALGIVGYLAVVYFAVLNFHYFYGALRSVTSPKRMKVQ</sequence>
<dbReference type="EMBL" id="NEDP02003157">
    <property type="protein sequence ID" value="OWF49349.1"/>
    <property type="molecule type" value="Genomic_DNA"/>
</dbReference>
<keyword evidence="13" id="KW-1185">Reference proteome</keyword>
<dbReference type="GO" id="GO:0005789">
    <property type="term" value="C:endoplasmic reticulum membrane"/>
    <property type="evidence" value="ECO:0007669"/>
    <property type="project" value="UniProtKB-SubCell"/>
</dbReference>
<accession>A0A210QKS9</accession>
<gene>
    <name evidence="12" type="ORF">KP79_PYT14699</name>
</gene>
<evidence type="ECO:0000256" key="6">
    <source>
        <dbReference type="ARBA" id="ARBA00022989"/>
    </source>
</evidence>
<feature type="domain" description="Peptidase M28" evidence="11">
    <location>
        <begin position="216"/>
        <end position="400"/>
    </location>
</feature>
<comment type="caution">
    <text evidence="12">The sequence shown here is derived from an EMBL/GenBank/DDBJ whole genome shotgun (WGS) entry which is preliminary data.</text>
</comment>
<dbReference type="SUPFAM" id="SSF53187">
    <property type="entry name" value="Zn-dependent exopeptidases"/>
    <property type="match status" value="1"/>
</dbReference>
<dbReference type="InterPro" id="IPR016574">
    <property type="entry name" value="Nicalin"/>
</dbReference>
<evidence type="ECO:0000259" key="11">
    <source>
        <dbReference type="Pfam" id="PF04389"/>
    </source>
</evidence>
<dbReference type="AlphaFoldDB" id="A0A210QKS9"/>
<comment type="subcellular location">
    <subcellularLocation>
        <location evidence="1">Endoplasmic reticulum membrane</location>
        <topology evidence="1">Single-pass membrane protein</topology>
    </subcellularLocation>
</comment>
<dbReference type="Proteomes" id="UP000242188">
    <property type="component" value="Unassembled WGS sequence"/>
</dbReference>
<keyword evidence="8" id="KW-0325">Glycoprotein</keyword>
<evidence type="ECO:0000256" key="4">
    <source>
        <dbReference type="ARBA" id="ARBA00022729"/>
    </source>
</evidence>